<protein>
    <submittedName>
        <fullName evidence="2">Uncharacterized protein</fullName>
    </submittedName>
</protein>
<reference evidence="3" key="1">
    <citation type="submission" date="2017-01" db="EMBL/GenBank/DDBJ databases">
        <title>Comparative genomics of anhydrobiosis in the tardigrade Hypsibius dujardini.</title>
        <authorList>
            <person name="Yoshida Y."/>
            <person name="Koutsovoulos G."/>
            <person name="Laetsch D."/>
            <person name="Stevens L."/>
            <person name="Kumar S."/>
            <person name="Horikawa D."/>
            <person name="Ishino K."/>
            <person name="Komine S."/>
            <person name="Tomita M."/>
            <person name="Blaxter M."/>
            <person name="Arakawa K."/>
        </authorList>
    </citation>
    <scope>NUCLEOTIDE SEQUENCE [LARGE SCALE GENOMIC DNA]</scope>
    <source>
        <strain evidence="3">Z151</strain>
    </source>
</reference>
<comment type="caution">
    <text evidence="2">The sequence shown here is derived from an EMBL/GenBank/DDBJ whole genome shotgun (WGS) entry which is preliminary data.</text>
</comment>
<evidence type="ECO:0000313" key="2">
    <source>
        <dbReference type="EMBL" id="OQV22668.1"/>
    </source>
</evidence>
<keyword evidence="1" id="KW-0812">Transmembrane</keyword>
<proteinExistence type="predicted"/>
<gene>
    <name evidence="2" type="ORF">BV898_03493</name>
</gene>
<evidence type="ECO:0000256" key="1">
    <source>
        <dbReference type="SAM" id="Phobius"/>
    </source>
</evidence>
<feature type="transmembrane region" description="Helical" evidence="1">
    <location>
        <begin position="20"/>
        <end position="45"/>
    </location>
</feature>
<dbReference type="Proteomes" id="UP000192578">
    <property type="component" value="Unassembled WGS sequence"/>
</dbReference>
<dbReference type="AlphaFoldDB" id="A0A1W0X5I7"/>
<keyword evidence="1" id="KW-1133">Transmembrane helix</keyword>
<accession>A0A1W0X5I7</accession>
<keyword evidence="3" id="KW-1185">Reference proteome</keyword>
<keyword evidence="1" id="KW-0472">Membrane</keyword>
<name>A0A1W0X5I7_HYPEX</name>
<evidence type="ECO:0000313" key="3">
    <source>
        <dbReference type="Proteomes" id="UP000192578"/>
    </source>
</evidence>
<sequence length="194" mass="21646">MTVKNSQPAQEAAKHENGGFPVAGFVLLFALFLTIVVSFILYWLLSRIRALADKRHRFSPLHELWEERYLPQRKDPSPATFTKYAYSPCELQQEFLLASSTENLLLRHPTNCPGEKKPFWSVLFGSDYRNLTDADSADAAGHSDHVMVDREYGSTDAVPLVTLSHQVAGLSDDVVAPAGSPQLGRSEKRLCRVS</sequence>
<organism evidence="2 3">
    <name type="scientific">Hypsibius exemplaris</name>
    <name type="common">Freshwater tardigrade</name>
    <dbReference type="NCBI Taxonomy" id="2072580"/>
    <lineage>
        <taxon>Eukaryota</taxon>
        <taxon>Metazoa</taxon>
        <taxon>Ecdysozoa</taxon>
        <taxon>Tardigrada</taxon>
        <taxon>Eutardigrada</taxon>
        <taxon>Parachela</taxon>
        <taxon>Hypsibioidea</taxon>
        <taxon>Hypsibiidae</taxon>
        <taxon>Hypsibius</taxon>
    </lineage>
</organism>
<dbReference type="EMBL" id="MTYJ01000016">
    <property type="protein sequence ID" value="OQV22668.1"/>
    <property type="molecule type" value="Genomic_DNA"/>
</dbReference>